<gene>
    <name evidence="1" type="ORF">L21SP3_02101</name>
</gene>
<name>A0A1Q2HSR6_9BACT</name>
<sequence length="114" mass="12489">MVETAKKKFHGEERYNCAQAVLSAFSDKYAVSDDCIKNFRASGGGRAEGGTCGALFAALKLIENKPEQAEKLCKRFEQKAGHTKCRELKKLGFPCRECVGLAAELLAELEQKCA</sequence>
<dbReference type="InterPro" id="IPR010181">
    <property type="entry name" value="CGCAxxGCC_motif"/>
</dbReference>
<accession>A0A1Q2HSR6</accession>
<dbReference type="EMBL" id="CP019633">
    <property type="protein sequence ID" value="AQQ10273.1"/>
    <property type="molecule type" value="Genomic_DNA"/>
</dbReference>
<dbReference type="Pfam" id="PF09719">
    <property type="entry name" value="C_GCAxxG_C_C"/>
    <property type="match status" value="1"/>
</dbReference>
<keyword evidence="2" id="KW-1185">Reference proteome</keyword>
<reference evidence="2" key="1">
    <citation type="submission" date="2017-02" db="EMBL/GenBank/DDBJ databases">
        <title>Comparative genomics and description of representatives of a novel lineage of planctomycetes thriving in anoxic sediments.</title>
        <authorList>
            <person name="Spring S."/>
            <person name="Bunk B."/>
            <person name="Sproer C."/>
            <person name="Klenk H.-P."/>
        </authorList>
    </citation>
    <scope>NUCLEOTIDE SEQUENCE [LARGE SCALE GENOMIC DNA]</scope>
    <source>
        <strain evidence="2">L21-RPul-D3</strain>
    </source>
</reference>
<dbReference type="STRING" id="1940790.L21SP3_02101"/>
<evidence type="ECO:0000313" key="2">
    <source>
        <dbReference type="Proteomes" id="UP000188273"/>
    </source>
</evidence>
<dbReference type="OrthoDB" id="9791535at2"/>
<organism evidence="1 2">
    <name type="scientific">Sedimentisphaera cyanobacteriorum</name>
    <dbReference type="NCBI Taxonomy" id="1940790"/>
    <lineage>
        <taxon>Bacteria</taxon>
        <taxon>Pseudomonadati</taxon>
        <taxon>Planctomycetota</taxon>
        <taxon>Phycisphaerae</taxon>
        <taxon>Sedimentisphaerales</taxon>
        <taxon>Sedimentisphaeraceae</taxon>
        <taxon>Sedimentisphaera</taxon>
    </lineage>
</organism>
<proteinExistence type="predicted"/>
<dbReference type="Proteomes" id="UP000188273">
    <property type="component" value="Chromosome"/>
</dbReference>
<dbReference type="RefSeq" id="WP_077541336.1">
    <property type="nucleotide sequence ID" value="NZ_CP019633.1"/>
</dbReference>
<protein>
    <submittedName>
        <fullName evidence="1">Redox-active protein (C_GCAxxG_C_C)</fullName>
    </submittedName>
</protein>
<dbReference type="KEGG" id="pbu:L21SP3_02101"/>
<evidence type="ECO:0000313" key="1">
    <source>
        <dbReference type="EMBL" id="AQQ10273.1"/>
    </source>
</evidence>
<dbReference type="AlphaFoldDB" id="A0A1Q2HSR6"/>